<keyword evidence="4 9" id="KW-0547">Nucleotide-binding</keyword>
<dbReference type="EC" id="6.1.1.21" evidence="9"/>
<keyword evidence="7 9" id="KW-0030">Aminoacyl-tRNA synthetase</keyword>
<comment type="similarity">
    <text evidence="1 9">Belongs to the class-II aminoacyl-tRNA synthetase family.</text>
</comment>
<dbReference type="Pfam" id="PF13393">
    <property type="entry name" value="tRNA-synt_His"/>
    <property type="match status" value="1"/>
</dbReference>
<evidence type="ECO:0000256" key="5">
    <source>
        <dbReference type="ARBA" id="ARBA00022840"/>
    </source>
</evidence>
<evidence type="ECO:0000256" key="6">
    <source>
        <dbReference type="ARBA" id="ARBA00022917"/>
    </source>
</evidence>
<dbReference type="CDD" id="cd00859">
    <property type="entry name" value="HisRS_anticodon"/>
    <property type="match status" value="1"/>
</dbReference>
<dbReference type="NCBIfam" id="TIGR00442">
    <property type="entry name" value="hisS"/>
    <property type="match status" value="1"/>
</dbReference>
<evidence type="ECO:0000256" key="1">
    <source>
        <dbReference type="ARBA" id="ARBA00008226"/>
    </source>
</evidence>
<evidence type="ECO:0000256" key="7">
    <source>
        <dbReference type="ARBA" id="ARBA00023146"/>
    </source>
</evidence>
<dbReference type="PANTHER" id="PTHR43707:SF1">
    <property type="entry name" value="HISTIDINE--TRNA LIGASE, MITOCHONDRIAL-RELATED"/>
    <property type="match status" value="1"/>
</dbReference>
<dbReference type="Gene3D" id="3.40.50.800">
    <property type="entry name" value="Anticodon-binding domain"/>
    <property type="match status" value="1"/>
</dbReference>
<keyword evidence="12" id="KW-1185">Reference proteome</keyword>
<dbReference type="InterPro" id="IPR036621">
    <property type="entry name" value="Anticodon-bd_dom_sf"/>
</dbReference>
<dbReference type="HAMAP" id="MF_00127">
    <property type="entry name" value="His_tRNA_synth"/>
    <property type="match status" value="1"/>
</dbReference>
<gene>
    <name evidence="9" type="primary">hisS</name>
    <name evidence="11" type="ORF">JOD17_003010</name>
</gene>
<evidence type="ECO:0000256" key="4">
    <source>
        <dbReference type="ARBA" id="ARBA00022741"/>
    </source>
</evidence>
<organism evidence="11 12">
    <name type="scientific">Geomicrobium sediminis</name>
    <dbReference type="NCBI Taxonomy" id="1347788"/>
    <lineage>
        <taxon>Bacteria</taxon>
        <taxon>Bacillati</taxon>
        <taxon>Bacillota</taxon>
        <taxon>Bacilli</taxon>
        <taxon>Bacillales</taxon>
        <taxon>Geomicrobium</taxon>
    </lineage>
</organism>
<comment type="subunit">
    <text evidence="9">Homodimer.</text>
</comment>
<dbReference type="PIRSF" id="PIRSF001549">
    <property type="entry name" value="His-tRNA_synth"/>
    <property type="match status" value="1"/>
</dbReference>
<feature type="domain" description="Aminoacyl-transfer RNA synthetases class-II family profile" evidence="10">
    <location>
        <begin position="23"/>
        <end position="317"/>
    </location>
</feature>
<dbReference type="EMBL" id="JAFBEC010000008">
    <property type="protein sequence ID" value="MBM7633914.1"/>
    <property type="molecule type" value="Genomic_DNA"/>
</dbReference>
<keyword evidence="6 9" id="KW-0648">Protein biosynthesis</keyword>
<comment type="caution">
    <text evidence="11">The sequence shown here is derived from an EMBL/GenBank/DDBJ whole genome shotgun (WGS) entry which is preliminary data.</text>
</comment>
<dbReference type="InterPro" id="IPR004154">
    <property type="entry name" value="Anticodon-bd"/>
</dbReference>
<dbReference type="InterPro" id="IPR033656">
    <property type="entry name" value="HisRS_anticodon"/>
</dbReference>
<evidence type="ECO:0000259" key="10">
    <source>
        <dbReference type="PROSITE" id="PS50862"/>
    </source>
</evidence>
<protein>
    <recommendedName>
        <fullName evidence="9">Histidine--tRNA ligase</fullName>
        <ecNumber evidence="9">6.1.1.21</ecNumber>
    </recommendedName>
    <alternativeName>
        <fullName evidence="9">Histidyl-tRNA synthetase</fullName>
        <shortName evidence="9">HisRS</shortName>
    </alternativeName>
</protein>
<evidence type="ECO:0000313" key="12">
    <source>
        <dbReference type="Proteomes" id="UP000741863"/>
    </source>
</evidence>
<dbReference type="InterPro" id="IPR004516">
    <property type="entry name" value="HisRS/HisZ"/>
</dbReference>
<keyword evidence="2 9" id="KW-0963">Cytoplasm</keyword>
<dbReference type="InterPro" id="IPR041715">
    <property type="entry name" value="HisRS-like_core"/>
</dbReference>
<evidence type="ECO:0000256" key="8">
    <source>
        <dbReference type="ARBA" id="ARBA00047639"/>
    </source>
</evidence>
<dbReference type="CDD" id="cd00773">
    <property type="entry name" value="HisRS-like_core"/>
    <property type="match status" value="1"/>
</dbReference>
<evidence type="ECO:0000313" key="11">
    <source>
        <dbReference type="EMBL" id="MBM7633914.1"/>
    </source>
</evidence>
<comment type="subcellular location">
    <subcellularLocation>
        <location evidence="9">Cytoplasm</location>
    </subcellularLocation>
</comment>
<name>A0ABS2PF14_9BACL</name>
<dbReference type="PROSITE" id="PS50862">
    <property type="entry name" value="AA_TRNA_LIGASE_II"/>
    <property type="match status" value="1"/>
</dbReference>
<dbReference type="InterPro" id="IPR006195">
    <property type="entry name" value="aa-tRNA-synth_II"/>
</dbReference>
<dbReference type="Gene3D" id="3.30.930.10">
    <property type="entry name" value="Bira Bifunctional Protein, Domain 2"/>
    <property type="match status" value="1"/>
</dbReference>
<dbReference type="RefSeq" id="WP_204698642.1">
    <property type="nucleotide sequence ID" value="NZ_JAFBEC010000008.1"/>
</dbReference>
<dbReference type="PANTHER" id="PTHR43707">
    <property type="entry name" value="HISTIDYL-TRNA SYNTHETASE"/>
    <property type="match status" value="1"/>
</dbReference>
<dbReference type="SUPFAM" id="SSF52954">
    <property type="entry name" value="Class II aaRS ABD-related"/>
    <property type="match status" value="1"/>
</dbReference>
<reference evidence="11 12" key="1">
    <citation type="submission" date="2021-01" db="EMBL/GenBank/DDBJ databases">
        <title>Genomic Encyclopedia of Type Strains, Phase IV (KMG-IV): sequencing the most valuable type-strain genomes for metagenomic binning, comparative biology and taxonomic classification.</title>
        <authorList>
            <person name="Goeker M."/>
        </authorList>
    </citation>
    <scope>NUCLEOTIDE SEQUENCE [LARGE SCALE GENOMIC DNA]</scope>
    <source>
        <strain evidence="11 12">DSM 25540</strain>
    </source>
</reference>
<accession>A0ABS2PF14</accession>
<evidence type="ECO:0000256" key="2">
    <source>
        <dbReference type="ARBA" id="ARBA00022490"/>
    </source>
</evidence>
<proteinExistence type="inferred from homology"/>
<dbReference type="GO" id="GO:0004821">
    <property type="term" value="F:histidine-tRNA ligase activity"/>
    <property type="evidence" value="ECO:0007669"/>
    <property type="project" value="UniProtKB-EC"/>
</dbReference>
<dbReference type="SUPFAM" id="SSF55681">
    <property type="entry name" value="Class II aaRS and biotin synthetases"/>
    <property type="match status" value="1"/>
</dbReference>
<evidence type="ECO:0000256" key="3">
    <source>
        <dbReference type="ARBA" id="ARBA00022598"/>
    </source>
</evidence>
<sequence length="422" mass="47501">MAFNIPRGTQDLLPGVSEQWQWVESVAREVSRKYNYQEIRTPIFETTEIFQRSVGDSTDIVQKEMYTFQDRGGRHLSLRPEGTASVARSFVENKMHGNVTQPVKMYYIGPMFRYERPESGRMRQFHQFGVEAIGSDDPAIDVETIALAMDFYKACGLDNLKLVLNSLGDKEVRKNHRKALVAHFSDRIDEFCSDCQGRLETNPLRILDCKVDRNHELVQSAPSIQEYLNETSVQYFDKVKQLLEDIGISYVVDPNLVRGLDYYTNTAFEIMLDEPEFGAITTLTGGGRYEGLIEEFGGPKTSGIGFGLSIERVLMALEARNKLPEVGSSLDVFVVAVGEKENDKATTLLHDLRQAGISCDKDYAGKKMKAQFKSADRVNASRVIVIGEQELESGIVNVKNMESGEQEQVSFEHLVAHLTSLI</sequence>
<evidence type="ECO:0000256" key="9">
    <source>
        <dbReference type="HAMAP-Rule" id="MF_00127"/>
    </source>
</evidence>
<comment type="catalytic activity">
    <reaction evidence="8 9">
        <text>tRNA(His) + L-histidine + ATP = L-histidyl-tRNA(His) + AMP + diphosphate + H(+)</text>
        <dbReference type="Rhea" id="RHEA:17313"/>
        <dbReference type="Rhea" id="RHEA-COMP:9665"/>
        <dbReference type="Rhea" id="RHEA-COMP:9689"/>
        <dbReference type="ChEBI" id="CHEBI:15378"/>
        <dbReference type="ChEBI" id="CHEBI:30616"/>
        <dbReference type="ChEBI" id="CHEBI:33019"/>
        <dbReference type="ChEBI" id="CHEBI:57595"/>
        <dbReference type="ChEBI" id="CHEBI:78442"/>
        <dbReference type="ChEBI" id="CHEBI:78527"/>
        <dbReference type="ChEBI" id="CHEBI:456215"/>
        <dbReference type="EC" id="6.1.1.21"/>
    </reaction>
</comment>
<keyword evidence="5 9" id="KW-0067">ATP-binding</keyword>
<dbReference type="InterPro" id="IPR045864">
    <property type="entry name" value="aa-tRNA-synth_II/BPL/LPL"/>
</dbReference>
<keyword evidence="3 9" id="KW-0436">Ligase</keyword>
<dbReference type="Pfam" id="PF03129">
    <property type="entry name" value="HGTP_anticodon"/>
    <property type="match status" value="1"/>
</dbReference>
<dbReference type="InterPro" id="IPR015807">
    <property type="entry name" value="His-tRNA-ligase"/>
</dbReference>
<dbReference type="Proteomes" id="UP000741863">
    <property type="component" value="Unassembled WGS sequence"/>
</dbReference>